<evidence type="ECO:0000313" key="3">
    <source>
        <dbReference type="Proteomes" id="UP000027586"/>
    </source>
</evidence>
<organism evidence="2 3">
    <name type="scientific">Lichtheimia corymbifera JMRC:FSU:9682</name>
    <dbReference type="NCBI Taxonomy" id="1263082"/>
    <lineage>
        <taxon>Eukaryota</taxon>
        <taxon>Fungi</taxon>
        <taxon>Fungi incertae sedis</taxon>
        <taxon>Mucoromycota</taxon>
        <taxon>Mucoromycotina</taxon>
        <taxon>Mucoromycetes</taxon>
        <taxon>Mucorales</taxon>
        <taxon>Lichtheimiaceae</taxon>
        <taxon>Lichtheimia</taxon>
    </lineage>
</organism>
<evidence type="ECO:0000313" key="2">
    <source>
        <dbReference type="EMBL" id="CDH61114.1"/>
    </source>
</evidence>
<dbReference type="OrthoDB" id="10591182at2759"/>
<reference evidence="2" key="1">
    <citation type="submission" date="2013-08" db="EMBL/GenBank/DDBJ databases">
        <title>Gene expansion shapes genome architecture in the human pathogen Lichtheimia corymbifera: an evolutionary genomics analysis in the ancient terrestrial Mucorales (Mucoromycotina).</title>
        <authorList>
            <person name="Schwartze V.U."/>
            <person name="Winter S."/>
            <person name="Shelest E."/>
            <person name="Marcet-Houben M."/>
            <person name="Horn F."/>
            <person name="Wehner S."/>
            <person name="Hoffmann K."/>
            <person name="Riege K."/>
            <person name="Sammeth M."/>
            <person name="Nowrousian M."/>
            <person name="Valiante V."/>
            <person name="Linde J."/>
            <person name="Jacobsen I.D."/>
            <person name="Marz M."/>
            <person name="Brakhage A.A."/>
            <person name="Gabaldon T."/>
            <person name="Bocker S."/>
            <person name="Voigt K."/>
        </authorList>
    </citation>
    <scope>NUCLEOTIDE SEQUENCE [LARGE SCALE GENOMIC DNA]</scope>
    <source>
        <strain evidence="2">FSU 9682</strain>
    </source>
</reference>
<accession>A0A068SFR2</accession>
<dbReference type="Proteomes" id="UP000027586">
    <property type="component" value="Unassembled WGS sequence"/>
</dbReference>
<gene>
    <name evidence="2" type="ORF">LCOR_11891.1</name>
</gene>
<dbReference type="VEuPathDB" id="FungiDB:LCOR_11891.1"/>
<feature type="region of interest" description="Disordered" evidence="1">
    <location>
        <begin position="45"/>
        <end position="120"/>
    </location>
</feature>
<sequence>MVELASTRRGNGYLVTAGNATATMSLLVMCQCLVRQQERLPRCDHEEVIDNAHPKGMSSKTDNQVSSKADNQVSSKTDNQVSSKTDNQVSSKTDNQVSSKTDNQGTDDQALSKAGNDKKK</sequence>
<comment type="caution">
    <text evidence="2">The sequence shown here is derived from an EMBL/GenBank/DDBJ whole genome shotgun (WGS) entry which is preliminary data.</text>
</comment>
<keyword evidence="3" id="KW-1185">Reference proteome</keyword>
<feature type="compositionally biased region" description="Polar residues" evidence="1">
    <location>
        <begin position="58"/>
        <end position="109"/>
    </location>
</feature>
<dbReference type="AlphaFoldDB" id="A0A068SFR2"/>
<proteinExistence type="predicted"/>
<dbReference type="EMBL" id="CBTN010000135">
    <property type="protein sequence ID" value="CDH61114.1"/>
    <property type="molecule type" value="Genomic_DNA"/>
</dbReference>
<name>A0A068SFR2_9FUNG</name>
<protein>
    <submittedName>
        <fullName evidence="2">Uncharacterized protein</fullName>
    </submittedName>
</protein>
<evidence type="ECO:0000256" key="1">
    <source>
        <dbReference type="SAM" id="MobiDB-lite"/>
    </source>
</evidence>